<keyword evidence="2" id="KW-1185">Reference proteome</keyword>
<evidence type="ECO:0000313" key="2">
    <source>
        <dbReference type="Proteomes" id="UP000430146"/>
    </source>
</evidence>
<sequence length="59" mass="6001">MEKMITKRVAVVTGGGSGMGEATCHELARRGHSVAVLDVDEEAGFITGQVLGVNGGAVM</sequence>
<organism evidence="1 2">
    <name type="scientific">Mycolicibacterium vanbaalenii</name>
    <name type="common">Mycobacterium vanbaalenii</name>
    <dbReference type="NCBI Taxonomy" id="110539"/>
    <lineage>
        <taxon>Bacteria</taxon>
        <taxon>Bacillati</taxon>
        <taxon>Actinomycetota</taxon>
        <taxon>Actinomycetes</taxon>
        <taxon>Mycobacteriales</taxon>
        <taxon>Mycobacteriaceae</taxon>
        <taxon>Mycolicibacterium</taxon>
    </lineage>
</organism>
<dbReference type="Gene3D" id="3.40.50.720">
    <property type="entry name" value="NAD(P)-binding Rossmann-like Domain"/>
    <property type="match status" value="1"/>
</dbReference>
<dbReference type="InterPro" id="IPR036291">
    <property type="entry name" value="NAD(P)-bd_dom_sf"/>
</dbReference>
<dbReference type="InterPro" id="IPR002347">
    <property type="entry name" value="SDR_fam"/>
</dbReference>
<dbReference type="EMBL" id="CACSIP010000031">
    <property type="protein sequence ID" value="CAA0127778.1"/>
    <property type="molecule type" value="Genomic_DNA"/>
</dbReference>
<proteinExistence type="predicted"/>
<dbReference type="SUPFAM" id="SSF51735">
    <property type="entry name" value="NAD(P)-binding Rossmann-fold domains"/>
    <property type="match status" value="1"/>
</dbReference>
<reference evidence="1 2" key="1">
    <citation type="submission" date="2019-11" db="EMBL/GenBank/DDBJ databases">
        <authorList>
            <person name="Holert J."/>
        </authorList>
    </citation>
    <scope>NUCLEOTIDE SEQUENCE [LARGE SCALE GENOMIC DNA]</scope>
    <source>
        <strain evidence="1">BC8_1</strain>
    </source>
</reference>
<evidence type="ECO:0000313" key="1">
    <source>
        <dbReference type="EMBL" id="CAA0127778.1"/>
    </source>
</evidence>
<dbReference type="AlphaFoldDB" id="A0A5S9R4I4"/>
<gene>
    <name evidence="1" type="ORF">AELLOGFF_05310</name>
</gene>
<dbReference type="Pfam" id="PF00106">
    <property type="entry name" value="adh_short"/>
    <property type="match status" value="1"/>
</dbReference>
<dbReference type="Proteomes" id="UP000430146">
    <property type="component" value="Unassembled WGS sequence"/>
</dbReference>
<accession>A0A5S9R4I4</accession>
<name>A0A5S9R4I4_MYCVN</name>
<protein>
    <submittedName>
        <fullName evidence="1">Uncharacterized protein</fullName>
    </submittedName>
</protein>